<evidence type="ECO:0000256" key="1">
    <source>
        <dbReference type="ARBA" id="ARBA00023125"/>
    </source>
</evidence>
<dbReference type="PROSITE" id="PS50937">
    <property type="entry name" value="HTH_MERR_2"/>
    <property type="match status" value="1"/>
</dbReference>
<gene>
    <name evidence="3" type="primary">cadR</name>
    <name evidence="3" type="ORF">CR155_19240</name>
</gene>
<dbReference type="Pfam" id="PF13411">
    <property type="entry name" value="MerR_1"/>
    <property type="match status" value="1"/>
</dbReference>
<name>A0A2N4UAZ5_9BURK</name>
<dbReference type="SMART" id="SM00422">
    <property type="entry name" value="HTH_MERR"/>
    <property type="match status" value="1"/>
</dbReference>
<dbReference type="NCBIfam" id="TIGR02047">
    <property type="entry name" value="CadR-PbrR"/>
    <property type="match status" value="1"/>
</dbReference>
<dbReference type="GO" id="GO:0045893">
    <property type="term" value="P:positive regulation of DNA-templated transcription"/>
    <property type="evidence" value="ECO:0007669"/>
    <property type="project" value="InterPro"/>
</dbReference>
<dbReference type="Gene3D" id="1.10.1660.10">
    <property type="match status" value="1"/>
</dbReference>
<evidence type="ECO:0000313" key="4">
    <source>
        <dbReference type="Proteomes" id="UP000234328"/>
    </source>
</evidence>
<dbReference type="InterPro" id="IPR009061">
    <property type="entry name" value="DNA-bd_dom_put_sf"/>
</dbReference>
<dbReference type="CDD" id="cd04784">
    <property type="entry name" value="HTH_CadR-PbrR"/>
    <property type="match status" value="1"/>
</dbReference>
<keyword evidence="1" id="KW-0238">DNA-binding</keyword>
<dbReference type="InterPro" id="IPR047057">
    <property type="entry name" value="MerR_fam"/>
</dbReference>
<dbReference type="GO" id="GO:0046872">
    <property type="term" value="F:metal ion binding"/>
    <property type="evidence" value="ECO:0007669"/>
    <property type="project" value="InterPro"/>
</dbReference>
<dbReference type="InterPro" id="IPR000551">
    <property type="entry name" value="MerR-type_HTH_dom"/>
</dbReference>
<dbReference type="PANTHER" id="PTHR30204:SF92">
    <property type="entry name" value="HTH-TYPE TRANSCRIPTIONAL REGULATOR ZNTR"/>
    <property type="match status" value="1"/>
</dbReference>
<accession>A0A2N4UAZ5</accession>
<dbReference type="PRINTS" id="PR00040">
    <property type="entry name" value="HTHMERR"/>
</dbReference>
<dbReference type="RefSeq" id="WP_102071661.1">
    <property type="nucleotide sequence ID" value="NZ_PDNV01000015.1"/>
</dbReference>
<dbReference type="AlphaFoldDB" id="A0A2N4UAZ5"/>
<dbReference type="PANTHER" id="PTHR30204">
    <property type="entry name" value="REDOX-CYCLING DRUG-SENSING TRANSCRIPTIONAL ACTIVATOR SOXR"/>
    <property type="match status" value="1"/>
</dbReference>
<protein>
    <submittedName>
        <fullName evidence="3">Cd(II)/Pb(II)-responsive transcriptional regulator</fullName>
    </submittedName>
</protein>
<comment type="caution">
    <text evidence="3">The sequence shown here is derived from an EMBL/GenBank/DDBJ whole genome shotgun (WGS) entry which is preliminary data.</text>
</comment>
<dbReference type="OrthoDB" id="9808480at2"/>
<dbReference type="Proteomes" id="UP000234328">
    <property type="component" value="Unassembled WGS sequence"/>
</dbReference>
<dbReference type="InterPro" id="IPR011791">
    <property type="entry name" value="CadR-PbrR"/>
</dbReference>
<organism evidence="3 4">
    <name type="scientific">Pollutimonas nitritireducens</name>
    <dbReference type="NCBI Taxonomy" id="2045209"/>
    <lineage>
        <taxon>Bacteria</taxon>
        <taxon>Pseudomonadati</taxon>
        <taxon>Pseudomonadota</taxon>
        <taxon>Betaproteobacteria</taxon>
        <taxon>Burkholderiales</taxon>
        <taxon>Alcaligenaceae</taxon>
        <taxon>Pollutimonas</taxon>
    </lineage>
</organism>
<reference evidence="3 4" key="1">
    <citation type="submission" date="2017-10" db="EMBL/GenBank/DDBJ databases">
        <title>Two draft genome sequences of Pusillimonas sp. strains isolated from a nitrate- and radionuclide-contaminated groundwater in Russia.</title>
        <authorList>
            <person name="Grouzdev D.S."/>
            <person name="Tourova T.P."/>
            <person name="Goeva M.A."/>
            <person name="Babich T.L."/>
            <person name="Sokolova D.S."/>
            <person name="Abdullin R."/>
            <person name="Poltaraus A.B."/>
            <person name="Toshchakov S.V."/>
            <person name="Nazina T.N."/>
        </authorList>
    </citation>
    <scope>NUCLEOTIDE SEQUENCE [LARGE SCALE GENOMIC DNA]</scope>
    <source>
        <strain evidence="3 4">JR1/69-2-13</strain>
    </source>
</reference>
<proteinExistence type="predicted"/>
<evidence type="ECO:0000313" key="3">
    <source>
        <dbReference type="EMBL" id="PLC52183.1"/>
    </source>
</evidence>
<evidence type="ECO:0000259" key="2">
    <source>
        <dbReference type="PROSITE" id="PS50937"/>
    </source>
</evidence>
<feature type="domain" description="HTH merR-type" evidence="2">
    <location>
        <begin position="1"/>
        <end position="69"/>
    </location>
</feature>
<sequence>MKIGDLAKAATCSTETIRFYEREGLLPAPDRSDSNYRTYRAEHVERLRFIRNCRKLDMAHDEIRSLLSYIDQPHDNCGPVNHLLDEHIVHVDVRIAELQRLRGQLLRLREQCASAQPVEDCGILNGLAAMETEEKLPSASHLG</sequence>
<dbReference type="GO" id="GO:0003677">
    <property type="term" value="F:DNA binding"/>
    <property type="evidence" value="ECO:0007669"/>
    <property type="project" value="UniProtKB-KW"/>
</dbReference>
<dbReference type="GO" id="GO:0003700">
    <property type="term" value="F:DNA-binding transcription factor activity"/>
    <property type="evidence" value="ECO:0007669"/>
    <property type="project" value="InterPro"/>
</dbReference>
<dbReference type="SUPFAM" id="SSF46955">
    <property type="entry name" value="Putative DNA-binding domain"/>
    <property type="match status" value="1"/>
</dbReference>
<keyword evidence="4" id="KW-1185">Reference proteome</keyword>
<dbReference type="EMBL" id="PDNV01000015">
    <property type="protein sequence ID" value="PLC52183.1"/>
    <property type="molecule type" value="Genomic_DNA"/>
</dbReference>